<dbReference type="GO" id="GO:0000976">
    <property type="term" value="F:transcription cis-regulatory region binding"/>
    <property type="evidence" value="ECO:0007669"/>
    <property type="project" value="TreeGrafter"/>
</dbReference>
<dbReference type="Gene3D" id="1.10.357.10">
    <property type="entry name" value="Tetracycline Repressor, domain 2"/>
    <property type="match status" value="1"/>
</dbReference>
<dbReference type="PRINTS" id="PR00455">
    <property type="entry name" value="HTHTETR"/>
</dbReference>
<dbReference type="InterPro" id="IPR009057">
    <property type="entry name" value="Homeodomain-like_sf"/>
</dbReference>
<evidence type="ECO:0000313" key="6">
    <source>
        <dbReference type="EMBL" id="TDC02475.1"/>
    </source>
</evidence>
<dbReference type="RefSeq" id="WP_132337071.1">
    <property type="nucleotide sequence ID" value="NZ_SMJZ01000134.1"/>
</dbReference>
<keyword evidence="1" id="KW-0805">Transcription regulation</keyword>
<name>A0A4R4N1L8_9ACTN</name>
<dbReference type="InterPro" id="IPR049445">
    <property type="entry name" value="TetR_SbtR-like_C"/>
</dbReference>
<dbReference type="GO" id="GO:0003700">
    <property type="term" value="F:DNA-binding transcription factor activity"/>
    <property type="evidence" value="ECO:0007669"/>
    <property type="project" value="TreeGrafter"/>
</dbReference>
<dbReference type="PANTHER" id="PTHR30055">
    <property type="entry name" value="HTH-TYPE TRANSCRIPTIONAL REGULATOR RUTR"/>
    <property type="match status" value="1"/>
</dbReference>
<feature type="DNA-binding region" description="H-T-H motif" evidence="4">
    <location>
        <begin position="39"/>
        <end position="58"/>
    </location>
</feature>
<dbReference type="InterPro" id="IPR036271">
    <property type="entry name" value="Tet_transcr_reg_TetR-rel_C_sf"/>
</dbReference>
<dbReference type="Pfam" id="PF00440">
    <property type="entry name" value="TetR_N"/>
    <property type="match status" value="1"/>
</dbReference>
<protein>
    <submittedName>
        <fullName evidence="6">TetR/AcrR family transcriptional regulator</fullName>
    </submittedName>
</protein>
<accession>A0A4R4N1L8</accession>
<evidence type="ECO:0000256" key="3">
    <source>
        <dbReference type="ARBA" id="ARBA00023163"/>
    </source>
</evidence>
<dbReference type="Pfam" id="PF21597">
    <property type="entry name" value="TetR_C_43"/>
    <property type="match status" value="1"/>
</dbReference>
<dbReference type="SUPFAM" id="SSF46689">
    <property type="entry name" value="Homeodomain-like"/>
    <property type="match status" value="1"/>
</dbReference>
<keyword evidence="7" id="KW-1185">Reference proteome</keyword>
<organism evidence="6 7">
    <name type="scientific">Nonomuraea longispora</name>
    <dbReference type="NCBI Taxonomy" id="1848320"/>
    <lineage>
        <taxon>Bacteria</taxon>
        <taxon>Bacillati</taxon>
        <taxon>Actinomycetota</taxon>
        <taxon>Actinomycetes</taxon>
        <taxon>Streptosporangiales</taxon>
        <taxon>Streptosporangiaceae</taxon>
        <taxon>Nonomuraea</taxon>
    </lineage>
</organism>
<comment type="caution">
    <text evidence="6">The sequence shown here is derived from an EMBL/GenBank/DDBJ whole genome shotgun (WGS) entry which is preliminary data.</text>
</comment>
<evidence type="ECO:0000256" key="2">
    <source>
        <dbReference type="ARBA" id="ARBA00023125"/>
    </source>
</evidence>
<gene>
    <name evidence="6" type="ORF">E1267_29265</name>
</gene>
<dbReference type="InterPro" id="IPR001647">
    <property type="entry name" value="HTH_TetR"/>
</dbReference>
<evidence type="ECO:0000313" key="7">
    <source>
        <dbReference type="Proteomes" id="UP000295157"/>
    </source>
</evidence>
<dbReference type="EMBL" id="SMJZ01000134">
    <property type="protein sequence ID" value="TDC02475.1"/>
    <property type="molecule type" value="Genomic_DNA"/>
</dbReference>
<proteinExistence type="predicted"/>
<evidence type="ECO:0000256" key="4">
    <source>
        <dbReference type="PROSITE-ProRule" id="PRU00335"/>
    </source>
</evidence>
<dbReference type="InterPro" id="IPR050109">
    <property type="entry name" value="HTH-type_TetR-like_transc_reg"/>
</dbReference>
<dbReference type="SUPFAM" id="SSF48498">
    <property type="entry name" value="Tetracyclin repressor-like, C-terminal domain"/>
    <property type="match status" value="1"/>
</dbReference>
<reference evidence="6 7" key="1">
    <citation type="submission" date="2019-02" db="EMBL/GenBank/DDBJ databases">
        <title>Draft genome sequences of novel Actinobacteria.</title>
        <authorList>
            <person name="Sahin N."/>
            <person name="Ay H."/>
            <person name="Saygin H."/>
        </authorList>
    </citation>
    <scope>NUCLEOTIDE SEQUENCE [LARGE SCALE GENOMIC DNA]</scope>
    <source>
        <strain evidence="6 7">KC201</strain>
    </source>
</reference>
<dbReference type="PROSITE" id="PS50977">
    <property type="entry name" value="HTH_TETR_2"/>
    <property type="match status" value="1"/>
</dbReference>
<dbReference type="Proteomes" id="UP000295157">
    <property type="component" value="Unassembled WGS sequence"/>
</dbReference>
<keyword evidence="2 4" id="KW-0238">DNA-binding</keyword>
<dbReference type="AlphaFoldDB" id="A0A4R4N1L8"/>
<feature type="domain" description="HTH tetR-type" evidence="5">
    <location>
        <begin position="17"/>
        <end position="76"/>
    </location>
</feature>
<evidence type="ECO:0000259" key="5">
    <source>
        <dbReference type="PROSITE" id="PS50977"/>
    </source>
</evidence>
<evidence type="ECO:0000256" key="1">
    <source>
        <dbReference type="ARBA" id="ARBA00023015"/>
    </source>
</evidence>
<sequence>MAPADRESERPVRADARRNRARILEAAEAVFAEQGASAATDAVAERAGVAIGTVFRHFPTKPDLLRAVVMSLQDRIVAEADAMVRDQDAVTALFEFCSLIMSAGVTHRDVFERLAETGVQARVSDALARLRSAVDVLLERARDGRAVRADLSTDELIALLAAVCQEAIADDWSEEFRRRALDLLFDGIRPPGSR</sequence>
<keyword evidence="3" id="KW-0804">Transcription</keyword>
<dbReference type="OrthoDB" id="9795011at2"/>
<dbReference type="PANTHER" id="PTHR30055:SF234">
    <property type="entry name" value="HTH-TYPE TRANSCRIPTIONAL REGULATOR BETI"/>
    <property type="match status" value="1"/>
</dbReference>